<name>A0A1F2P903_9EURY</name>
<evidence type="ECO:0000313" key="1">
    <source>
        <dbReference type="EMBL" id="OFV67849.1"/>
    </source>
</evidence>
<sequence length="254" mass="29292">MKRRSGVVSIVLVALLVFTLFTPLVVSASHVHRVDRRYSDARAKYLDTREKYQRFERSDPNKDQIGQAKAYVENVLDYLIAYLEMVKAKIEVLEENGARPRVSSSNLQADIDELEAFKIELEGCETKDEVLEVVKRIRSSWAGINEDVRYCTNFISYYQIGRNIERMEAFSAGMGVRLDALESAGVDVSDLRAYLSEFDRHLESARDEYNTGLRFYEEDELRDASSHFRNAQKHLILANRILKVMVRAYMGMRG</sequence>
<dbReference type="Proteomes" id="UP000186940">
    <property type="component" value="Unassembled WGS sequence"/>
</dbReference>
<accession>A0A1F2P903</accession>
<comment type="caution">
    <text evidence="1">The sequence shown here is derived from an EMBL/GenBank/DDBJ whole genome shotgun (WGS) entry which is preliminary data.</text>
</comment>
<dbReference type="AlphaFoldDB" id="A0A1F2P903"/>
<reference evidence="1" key="1">
    <citation type="submission" date="2016-05" db="EMBL/GenBank/DDBJ databases">
        <title>Microbial consortia oxidize butane by reversing methanogenesis.</title>
        <authorList>
            <person name="Laso-Perez R."/>
            <person name="Richter M."/>
            <person name="Wegener G."/>
            <person name="Musat F."/>
        </authorList>
    </citation>
    <scope>NUCLEOTIDE SEQUENCE [LARGE SCALE GENOMIC DNA]</scope>
    <source>
        <strain evidence="1">BOX2</strain>
    </source>
</reference>
<evidence type="ECO:0000313" key="2">
    <source>
        <dbReference type="Proteomes" id="UP000186940"/>
    </source>
</evidence>
<dbReference type="EMBL" id="LYOS01000003">
    <property type="protein sequence ID" value="OFV67849.1"/>
    <property type="molecule type" value="Genomic_DNA"/>
</dbReference>
<organism evidence="1 2">
    <name type="scientific">Candidatus Syntropharchaeum caldarium</name>
    <dbReference type="NCBI Taxonomy" id="1838285"/>
    <lineage>
        <taxon>Archaea</taxon>
        <taxon>Methanobacteriati</taxon>
        <taxon>Methanobacteriota</taxon>
        <taxon>Stenosarchaea group</taxon>
        <taxon>Methanomicrobia</taxon>
        <taxon>Methanosarcinales</taxon>
        <taxon>ANME-2 cluster</taxon>
        <taxon>Candidatus Syntropharchaeum</taxon>
    </lineage>
</organism>
<gene>
    <name evidence="1" type="ORF">SCAL_001224</name>
</gene>
<proteinExistence type="predicted"/>
<protein>
    <submittedName>
        <fullName evidence="1">Uncharacterized protein</fullName>
    </submittedName>
</protein>
<dbReference type="STRING" id="1838285.SCAL_001224"/>
<keyword evidence="2" id="KW-1185">Reference proteome</keyword>